<dbReference type="SUPFAM" id="SSF56801">
    <property type="entry name" value="Acetyl-CoA synthetase-like"/>
    <property type="match status" value="1"/>
</dbReference>
<dbReference type="GO" id="GO:0031956">
    <property type="term" value="F:medium-chain fatty acid-CoA ligase activity"/>
    <property type="evidence" value="ECO:0007669"/>
    <property type="project" value="TreeGrafter"/>
</dbReference>
<sequence length="502" mass="51341">MILFPELAAAEAGKPAADRPALRFGEHALNYSELRAAAAATAARLGGAERVAVWATPGPQTAVAVVAALLAGIPAVPLNPRSGERELAHIVADSAPGLVLAAPGDTLPAALAALPRVDVPLTPAAGRRGVLAGDAASPEAPALVVYTSGTTGPPKGAVLPRRALAATLDAVAEAWQWTDADVLVHALPLFHVHGLVLGVLGPLRRGGAVRHLGSFDLGAVAGALADGGTMLFGVPTMYHRIAEALPGDPALAAALAGARLLVSGSAALPVRDHERITAATGRRVVERYGMTETLMLTSVRADGPVADRPGSVGTPLPGVGLRLVDEESGTELSAYDRASGGWLSGYDGEGVGEIQVRGPNLFSGYLNRPDATAAAFDGEWFRTGDMAVRDADGSVRIVGRRATDLIKSGGYKIGAGEIENVLLGHPGVREAAVTGEPDPDLGERVVAWIVPADPADPPGPAELADLVAAELAPHKRPRTVRCLDALPRNDMGKVMKRALGGG</sequence>
<dbReference type="InterPro" id="IPR020845">
    <property type="entry name" value="AMP-binding_CS"/>
</dbReference>
<keyword evidence="5" id="KW-1185">Reference proteome</keyword>
<dbReference type="NCBIfam" id="NF005858">
    <property type="entry name" value="PRK07787.1"/>
    <property type="match status" value="1"/>
</dbReference>
<comment type="similarity">
    <text evidence="1">Belongs to the ATP-dependent AMP-binding enzyme family.</text>
</comment>
<evidence type="ECO:0000256" key="1">
    <source>
        <dbReference type="ARBA" id="ARBA00006432"/>
    </source>
</evidence>
<feature type="domain" description="AMP-binding enzyme C-terminal" evidence="3">
    <location>
        <begin position="417"/>
        <end position="493"/>
    </location>
</feature>
<gene>
    <name evidence="4" type="ORF">C6N75_17530</name>
</gene>
<dbReference type="InterPro" id="IPR025110">
    <property type="entry name" value="AMP-bd_C"/>
</dbReference>
<feature type="domain" description="AMP-dependent synthetase/ligase" evidence="2">
    <location>
        <begin position="16"/>
        <end position="366"/>
    </location>
</feature>
<dbReference type="InterPro" id="IPR045851">
    <property type="entry name" value="AMP-bd_C_sf"/>
</dbReference>
<evidence type="ECO:0000259" key="3">
    <source>
        <dbReference type="Pfam" id="PF13193"/>
    </source>
</evidence>
<dbReference type="OrthoDB" id="5168424at2"/>
<dbReference type="PANTHER" id="PTHR43201">
    <property type="entry name" value="ACYL-COA SYNTHETASE"/>
    <property type="match status" value="1"/>
</dbReference>
<dbReference type="InterPro" id="IPR042099">
    <property type="entry name" value="ANL_N_sf"/>
</dbReference>
<dbReference type="PROSITE" id="PS00455">
    <property type="entry name" value="AMP_BINDING"/>
    <property type="match status" value="1"/>
</dbReference>
<dbReference type="PANTHER" id="PTHR43201:SF8">
    <property type="entry name" value="ACYL-COA SYNTHETASE FAMILY MEMBER 3"/>
    <property type="match status" value="1"/>
</dbReference>
<dbReference type="InterPro" id="IPR000873">
    <property type="entry name" value="AMP-dep_synth/lig_dom"/>
</dbReference>
<evidence type="ECO:0000313" key="5">
    <source>
        <dbReference type="Proteomes" id="UP000239322"/>
    </source>
</evidence>
<accession>A0A2S9PU56</accession>
<dbReference type="RefSeq" id="WP_105869845.1">
    <property type="nucleotide sequence ID" value="NZ_PVLV01000264.1"/>
</dbReference>
<protein>
    <submittedName>
        <fullName evidence="4">Acyl-CoA synthetase</fullName>
    </submittedName>
</protein>
<dbReference type="EMBL" id="PVLV01000264">
    <property type="protein sequence ID" value="PRH77949.1"/>
    <property type="molecule type" value="Genomic_DNA"/>
</dbReference>
<dbReference type="AlphaFoldDB" id="A0A2S9PU56"/>
<name>A0A2S9PU56_9ACTN</name>
<evidence type="ECO:0000313" key="4">
    <source>
        <dbReference type="EMBL" id="PRH77949.1"/>
    </source>
</evidence>
<dbReference type="Gene3D" id="3.40.50.12780">
    <property type="entry name" value="N-terminal domain of ligase-like"/>
    <property type="match status" value="1"/>
</dbReference>
<dbReference type="Pfam" id="PF00501">
    <property type="entry name" value="AMP-binding"/>
    <property type="match status" value="1"/>
</dbReference>
<dbReference type="Pfam" id="PF13193">
    <property type="entry name" value="AMP-binding_C"/>
    <property type="match status" value="1"/>
</dbReference>
<dbReference type="Proteomes" id="UP000239322">
    <property type="component" value="Unassembled WGS sequence"/>
</dbReference>
<proteinExistence type="inferred from homology"/>
<dbReference type="GO" id="GO:0006631">
    <property type="term" value="P:fatty acid metabolic process"/>
    <property type="evidence" value="ECO:0007669"/>
    <property type="project" value="TreeGrafter"/>
</dbReference>
<comment type="caution">
    <text evidence="4">The sequence shown here is derived from an EMBL/GenBank/DDBJ whole genome shotgun (WGS) entry which is preliminary data.</text>
</comment>
<evidence type="ECO:0000259" key="2">
    <source>
        <dbReference type="Pfam" id="PF00501"/>
    </source>
</evidence>
<dbReference type="Gene3D" id="3.30.300.30">
    <property type="match status" value="1"/>
</dbReference>
<reference evidence="4 5" key="1">
    <citation type="submission" date="2018-03" db="EMBL/GenBank/DDBJ databases">
        <title>Novel Streptomyces sp. from soil.</title>
        <authorList>
            <person name="Tan G.Y.A."/>
            <person name="Lee Z.Y."/>
        </authorList>
    </citation>
    <scope>NUCLEOTIDE SEQUENCE [LARGE SCALE GENOMIC DNA]</scope>
    <source>
        <strain evidence="4 5">ST5x</strain>
    </source>
</reference>
<organism evidence="4 5">
    <name type="scientific">Streptomyces solincola</name>
    <dbReference type="NCBI Taxonomy" id="2100817"/>
    <lineage>
        <taxon>Bacteria</taxon>
        <taxon>Bacillati</taxon>
        <taxon>Actinomycetota</taxon>
        <taxon>Actinomycetes</taxon>
        <taxon>Kitasatosporales</taxon>
        <taxon>Streptomycetaceae</taxon>
        <taxon>Streptomyces</taxon>
    </lineage>
</organism>